<name>A0A5C4NEY9_9BURK</name>
<dbReference type="Proteomes" id="UP000305681">
    <property type="component" value="Unassembled WGS sequence"/>
</dbReference>
<dbReference type="NCBIfam" id="NF038119">
    <property type="entry name" value="PEP_CTERM_MHFG"/>
    <property type="match status" value="1"/>
</dbReference>
<evidence type="ECO:0000256" key="1">
    <source>
        <dbReference type="SAM" id="MobiDB-lite"/>
    </source>
</evidence>
<keyword evidence="2" id="KW-0732">Signal</keyword>
<dbReference type="RefSeq" id="WP_139092305.1">
    <property type="nucleotide sequence ID" value="NZ_VDGE01000013.1"/>
</dbReference>
<dbReference type="Pfam" id="PF07589">
    <property type="entry name" value="PEP-CTERM"/>
    <property type="match status" value="1"/>
</dbReference>
<comment type="caution">
    <text evidence="4">The sequence shown here is derived from an EMBL/GenBank/DDBJ whole genome shotgun (WGS) entry which is preliminary data.</text>
</comment>
<evidence type="ECO:0000256" key="2">
    <source>
        <dbReference type="SAM" id="SignalP"/>
    </source>
</evidence>
<dbReference type="EMBL" id="VDGE01000013">
    <property type="protein sequence ID" value="TNC73203.1"/>
    <property type="molecule type" value="Genomic_DNA"/>
</dbReference>
<dbReference type="PROSITE" id="PS51257">
    <property type="entry name" value="PROKAR_LIPOPROTEIN"/>
    <property type="match status" value="1"/>
</dbReference>
<evidence type="ECO:0000259" key="3">
    <source>
        <dbReference type="Pfam" id="PF07589"/>
    </source>
</evidence>
<sequence length="311" mass="31808">MRHSSWIAGVSMFGAACLLATLSLAPLPASAKGIARADVLDNCNWNRPGVDPFMGDVVAAVDRYTDIAPPVREQLKERMRARQYDEIVVISRDAIRGKGNYNARISDMHFGPGRVCRNVTRAGWNEQMQERGLVYCVQGQCILVPTICRNVSRITQAPASAPPAAGAAPGGAAPGGAAPVAAAPAAPEAAGVPLIDNPDALRGGSFTGGAMPPEVASIPFLPFDYVRTAGGITPPAGMGGGGGGGGGGGSGLPPDRGSSIIVPPTVIIPSLPPTVPTVLPAVPEPQTWGMLLAGLALIGYSALRRRTARAA</sequence>
<organism evidence="4 5">
    <name type="scientific">Janthinobacterium lividum</name>
    <dbReference type="NCBI Taxonomy" id="29581"/>
    <lineage>
        <taxon>Bacteria</taxon>
        <taxon>Pseudomonadati</taxon>
        <taxon>Pseudomonadota</taxon>
        <taxon>Betaproteobacteria</taxon>
        <taxon>Burkholderiales</taxon>
        <taxon>Oxalobacteraceae</taxon>
        <taxon>Janthinobacterium</taxon>
    </lineage>
</organism>
<reference evidence="4 5" key="1">
    <citation type="submission" date="2019-06" db="EMBL/GenBank/DDBJ databases">
        <title>Genome sequence of Janthinobacterium lividum UCD_MED1.</title>
        <authorList>
            <person name="De Leon M.E."/>
            <person name="Jospin G."/>
        </authorList>
    </citation>
    <scope>NUCLEOTIDE SEQUENCE [LARGE SCALE GENOMIC DNA]</scope>
    <source>
        <strain evidence="4 5">UCD_MED1</strain>
    </source>
</reference>
<dbReference type="AlphaFoldDB" id="A0A5C4NEY9"/>
<evidence type="ECO:0000313" key="4">
    <source>
        <dbReference type="EMBL" id="TNC73203.1"/>
    </source>
</evidence>
<feature type="region of interest" description="Disordered" evidence="1">
    <location>
        <begin position="159"/>
        <end position="179"/>
    </location>
</feature>
<accession>A0A5C4NEY9</accession>
<feature type="compositionally biased region" description="Gly residues" evidence="1">
    <location>
        <begin position="237"/>
        <end position="251"/>
    </location>
</feature>
<dbReference type="NCBIfam" id="TIGR02595">
    <property type="entry name" value="PEP_CTERM"/>
    <property type="match status" value="1"/>
</dbReference>
<dbReference type="InterPro" id="IPR013424">
    <property type="entry name" value="Ice-binding_C"/>
</dbReference>
<gene>
    <name evidence="4" type="ORF">FHI69_24440</name>
</gene>
<evidence type="ECO:0000313" key="5">
    <source>
        <dbReference type="Proteomes" id="UP000305681"/>
    </source>
</evidence>
<feature type="chain" id="PRO_5022884585" evidence="2">
    <location>
        <begin position="32"/>
        <end position="311"/>
    </location>
</feature>
<feature type="domain" description="Ice-binding protein C-terminal" evidence="3">
    <location>
        <begin position="281"/>
        <end position="306"/>
    </location>
</feature>
<feature type="signal peptide" evidence="2">
    <location>
        <begin position="1"/>
        <end position="31"/>
    </location>
</feature>
<protein>
    <submittedName>
        <fullName evidence="4">PEP-CTERM sorting domain-containing protein</fullName>
    </submittedName>
</protein>
<feature type="region of interest" description="Disordered" evidence="1">
    <location>
        <begin position="236"/>
        <end position="258"/>
    </location>
</feature>
<proteinExistence type="predicted"/>